<dbReference type="EMBL" id="QGGB01000011">
    <property type="protein sequence ID" value="PWN05214.1"/>
    <property type="molecule type" value="Genomic_DNA"/>
</dbReference>
<gene>
    <name evidence="1" type="ORF">DDZ15_15935</name>
</gene>
<dbReference type="Proteomes" id="UP000245533">
    <property type="component" value="Unassembled WGS sequence"/>
</dbReference>
<dbReference type="InterPro" id="IPR008969">
    <property type="entry name" value="CarboxyPept-like_regulatory"/>
</dbReference>
<keyword evidence="1" id="KW-0378">Hydrolase</keyword>
<dbReference type="AlphaFoldDB" id="A0A316TSI5"/>
<dbReference type="SUPFAM" id="SSF49464">
    <property type="entry name" value="Carboxypeptidase regulatory domain-like"/>
    <property type="match status" value="1"/>
</dbReference>
<dbReference type="Gene3D" id="2.60.40.1120">
    <property type="entry name" value="Carboxypeptidase-like, regulatory domain"/>
    <property type="match status" value="1"/>
</dbReference>
<evidence type="ECO:0000313" key="1">
    <source>
        <dbReference type="EMBL" id="PWN05214.1"/>
    </source>
</evidence>
<keyword evidence="1" id="KW-0121">Carboxypeptidase</keyword>
<name>A0A316TSI5_9BACT</name>
<dbReference type="Pfam" id="PF13715">
    <property type="entry name" value="CarbopepD_reg_2"/>
    <property type="match status" value="1"/>
</dbReference>
<reference evidence="1 2" key="1">
    <citation type="submission" date="2018-05" db="EMBL/GenBank/DDBJ databases">
        <title>Rhodohalobacter halophilus gen. nov., sp. nov., a moderately halophilic member of the family Balneolaceae.</title>
        <authorList>
            <person name="Liu Z.-W."/>
        </authorList>
    </citation>
    <scope>NUCLEOTIDE SEQUENCE [LARGE SCALE GENOMIC DNA]</scope>
    <source>
        <strain evidence="1 2">8A47</strain>
    </source>
</reference>
<accession>A0A316TSI5</accession>
<evidence type="ECO:0000313" key="2">
    <source>
        <dbReference type="Proteomes" id="UP000245533"/>
    </source>
</evidence>
<organism evidence="1 2">
    <name type="scientific">Rhodohalobacter mucosus</name>
    <dbReference type="NCBI Taxonomy" id="2079485"/>
    <lineage>
        <taxon>Bacteria</taxon>
        <taxon>Pseudomonadati</taxon>
        <taxon>Balneolota</taxon>
        <taxon>Balneolia</taxon>
        <taxon>Balneolales</taxon>
        <taxon>Balneolaceae</taxon>
        <taxon>Rhodohalobacter</taxon>
    </lineage>
</organism>
<keyword evidence="2" id="KW-1185">Reference proteome</keyword>
<keyword evidence="1" id="KW-0645">Protease</keyword>
<dbReference type="GO" id="GO:0004180">
    <property type="term" value="F:carboxypeptidase activity"/>
    <property type="evidence" value="ECO:0007669"/>
    <property type="project" value="UniProtKB-KW"/>
</dbReference>
<sequence>MLDIFPLSRNLKHINRYNRNQTDPIKSMSRFIFRALPTLTILLMFCISVDESVAADTTQGKISAVSEINGRVVSAETGEPLLGVHVFLSGTKIGAVTNSGGYYELQSIPPGNYKLVVSIIGYGRVSKELSIPEGQSLHEVFELKPVVYELGEIYAGNLDEKWQKYLDRFTPLFIGESEFADSVRILNPEVLRFETRWWGRFEAEALAPLQIENRALGYRIIYYLDEFSHSGTRTRWDGEPLFMEMTPADSAQAAYWKANRRKAFMGSMRHFLISLVQESAEEEGFILYNLRRETYGYSGRNKYRTSSARLLRPGDEGHFWKMRFSGQLEIVYSEAEEDPRYIEWAGDLYRGPNTVQTSYLELNERNITVDPDGEVKEPYGATRFGYFAFHRLADENPREYRPEGFQRELVSN</sequence>
<comment type="caution">
    <text evidence="1">The sequence shown here is derived from an EMBL/GenBank/DDBJ whole genome shotgun (WGS) entry which is preliminary data.</text>
</comment>
<protein>
    <submittedName>
        <fullName evidence="1">Carboxypeptidase regulatory-like domain-containing protein</fullName>
    </submittedName>
</protein>
<proteinExistence type="predicted"/>